<feature type="compositionally biased region" description="Polar residues" evidence="1">
    <location>
        <begin position="286"/>
        <end position="297"/>
    </location>
</feature>
<feature type="region of interest" description="Disordered" evidence="1">
    <location>
        <begin position="383"/>
        <end position="403"/>
    </location>
</feature>
<protein>
    <submittedName>
        <fullName evidence="3 4">Proline-rich protein 11</fullName>
    </submittedName>
</protein>
<dbReference type="GO" id="GO:0005634">
    <property type="term" value="C:nucleus"/>
    <property type="evidence" value="ECO:0007669"/>
    <property type="project" value="TreeGrafter"/>
</dbReference>
<feature type="compositionally biased region" description="Pro residues" evidence="1">
    <location>
        <begin position="54"/>
        <end position="71"/>
    </location>
</feature>
<feature type="compositionally biased region" description="Pro residues" evidence="1">
    <location>
        <begin position="222"/>
        <end position="240"/>
    </location>
</feature>
<dbReference type="GeneID" id="110212058"/>
<feature type="region of interest" description="Disordered" evidence="1">
    <location>
        <begin position="222"/>
        <end position="241"/>
    </location>
</feature>
<dbReference type="GO" id="GO:0005737">
    <property type="term" value="C:cytoplasm"/>
    <property type="evidence" value="ECO:0007669"/>
    <property type="project" value="TreeGrafter"/>
</dbReference>
<organism evidence="2 5">
    <name type="scientific">Phascolarctos cinereus</name>
    <name type="common">Koala</name>
    <dbReference type="NCBI Taxonomy" id="38626"/>
    <lineage>
        <taxon>Eukaryota</taxon>
        <taxon>Metazoa</taxon>
        <taxon>Chordata</taxon>
        <taxon>Craniata</taxon>
        <taxon>Vertebrata</taxon>
        <taxon>Euteleostomi</taxon>
        <taxon>Mammalia</taxon>
        <taxon>Metatheria</taxon>
        <taxon>Diprotodontia</taxon>
        <taxon>Phascolarctidae</taxon>
        <taxon>Phascolarctos</taxon>
    </lineage>
</organism>
<feature type="region of interest" description="Disordered" evidence="1">
    <location>
        <begin position="52"/>
        <end position="87"/>
    </location>
</feature>
<evidence type="ECO:0000313" key="2">
    <source>
        <dbReference type="Proteomes" id="UP000515140"/>
    </source>
</evidence>
<proteinExistence type="predicted"/>
<evidence type="ECO:0000313" key="3">
    <source>
        <dbReference type="RefSeq" id="XP_020847508.1"/>
    </source>
</evidence>
<dbReference type="AlphaFoldDB" id="A0A6P5KPH1"/>
<dbReference type="CTD" id="55771"/>
<sequence length="403" mass="45580">MLQPERTLPRLRLPPGLLYYFSTEKMTKHKYRRRRKLRARTEMFIKKRKASPFDPIPSLLPPSPHSSPSSPPTLSAPERMIDSSPTNSCSGQICPTLAWSKTFSSMKNLMKFLAEKVWSFYWYCQSNITQNLEMLKDLLFPSRIYFRELSMIRQQVGKLENEFCKFQEALKTSASERSSCQDCHKTCHLRTPLPENFAEAQTTIRELASTLPPVTLKPVVILPPPPPPPPPPLPPPPPRRLPLHSAPLLLQKADSTKTLQTAPLKQDVPMHITVKDLLTVKLKKTQSSTHRSKNLSSPKERKPLVTVSDLQSISLKPQSKFPSTHITNVIFTPRKGQVDLRKLLRKVNIDRSPGGTPLINKENMETGTGLTPIMTKALRQKFQLAHPKSPSQAPLLSANGFEE</sequence>
<evidence type="ECO:0000313" key="5">
    <source>
        <dbReference type="RefSeq" id="XP_020847510.1"/>
    </source>
</evidence>
<reference evidence="3 4" key="1">
    <citation type="submission" date="2025-04" db="UniProtKB">
        <authorList>
            <consortium name="RefSeq"/>
        </authorList>
    </citation>
    <scope>IDENTIFICATION</scope>
    <source>
        <tissue evidence="3 4">Spleen</tissue>
    </source>
</reference>
<dbReference type="GeneTree" id="ENSGT00510000046704"/>
<dbReference type="RefSeq" id="XP_020847508.1">
    <property type="nucleotide sequence ID" value="XM_020991849.1"/>
</dbReference>
<dbReference type="PANTHER" id="PTHR23330:SF9">
    <property type="entry name" value="PROLINE-RICH PROTEIN 11"/>
    <property type="match status" value="1"/>
</dbReference>
<evidence type="ECO:0000313" key="4">
    <source>
        <dbReference type="RefSeq" id="XP_020847509.1"/>
    </source>
</evidence>
<dbReference type="RefSeq" id="XP_020847510.1">
    <property type="nucleotide sequence ID" value="XM_020991851.1"/>
</dbReference>
<dbReference type="PANTHER" id="PTHR23330">
    <property type="entry name" value="P300 TRANSCRIPTIONAL COFACTOR JMY-RELATED"/>
    <property type="match status" value="1"/>
</dbReference>
<gene>
    <name evidence="3 4 5" type="primary">PRR11</name>
</gene>
<dbReference type="KEGG" id="pcw:110212058"/>
<accession>A0A6P5KPH1</accession>
<name>A0A6P5KPH1_PHACI</name>
<evidence type="ECO:0000256" key="1">
    <source>
        <dbReference type="SAM" id="MobiDB-lite"/>
    </source>
</evidence>
<keyword evidence="2" id="KW-1185">Reference proteome</keyword>
<feature type="region of interest" description="Disordered" evidence="1">
    <location>
        <begin position="283"/>
        <end position="304"/>
    </location>
</feature>
<dbReference type="RefSeq" id="XP_020847509.1">
    <property type="nucleotide sequence ID" value="XM_020991850.1"/>
</dbReference>
<dbReference type="Proteomes" id="UP000515140">
    <property type="component" value="Unplaced"/>
</dbReference>